<dbReference type="SFLD" id="SFLDS00029">
    <property type="entry name" value="Radical_SAM"/>
    <property type="match status" value="1"/>
</dbReference>
<keyword evidence="9" id="KW-1185">Reference proteome</keyword>
<keyword evidence="4" id="KW-0408">Iron</keyword>
<dbReference type="PANTHER" id="PTHR43273:SF3">
    <property type="entry name" value="ANAEROBIC SULFATASE-MATURATING ENZYME HOMOLOG ASLB-RELATED"/>
    <property type="match status" value="1"/>
</dbReference>
<dbReference type="PROSITE" id="PS51918">
    <property type="entry name" value="RADICAL_SAM"/>
    <property type="match status" value="1"/>
</dbReference>
<evidence type="ECO:0000259" key="7">
    <source>
        <dbReference type="PROSITE" id="PS51918"/>
    </source>
</evidence>
<dbReference type="InterPro" id="IPR006638">
    <property type="entry name" value="Elp3/MiaA/NifB-like_rSAM"/>
</dbReference>
<comment type="caution">
    <text evidence="8">The sequence shown here is derived from an EMBL/GenBank/DDBJ whole genome shotgun (WGS) entry which is preliminary data.</text>
</comment>
<dbReference type="NCBIfam" id="TIGR03978">
    <property type="entry name" value="rSAM_paired_1"/>
    <property type="match status" value="1"/>
</dbReference>
<evidence type="ECO:0000256" key="3">
    <source>
        <dbReference type="ARBA" id="ARBA00022723"/>
    </source>
</evidence>
<dbReference type="SUPFAM" id="SSF102114">
    <property type="entry name" value="Radical SAM enzymes"/>
    <property type="match status" value="1"/>
</dbReference>
<evidence type="ECO:0000256" key="2">
    <source>
        <dbReference type="ARBA" id="ARBA00022691"/>
    </source>
</evidence>
<dbReference type="Pfam" id="PF04055">
    <property type="entry name" value="Radical_SAM"/>
    <property type="match status" value="1"/>
</dbReference>
<reference evidence="8" key="1">
    <citation type="journal article" date="2023" name="Int. J. Syst. Evol. Microbiol.">
        <title>&lt;i&gt;Shewanella septentrionalis&lt;/i&gt; sp. nov. and &lt;i&gt;Shewanella holmiensis&lt;/i&gt; sp. nov., isolated from Baltic Sea water and sediments.</title>
        <authorList>
            <person name="Martin-Rodriguez A.J."/>
            <person name="Thorell K."/>
            <person name="Joffre E."/>
            <person name="Jensie-Markopoulos S."/>
            <person name="Moore E.R.B."/>
            <person name="Sjoling A."/>
        </authorList>
    </citation>
    <scope>NUCLEOTIDE SEQUENCE</scope>
    <source>
        <strain evidence="8">SP1W3</strain>
    </source>
</reference>
<dbReference type="Proteomes" id="UP001155604">
    <property type="component" value="Unassembled WGS sequence"/>
</dbReference>
<evidence type="ECO:0000256" key="5">
    <source>
        <dbReference type="ARBA" id="ARBA00023014"/>
    </source>
</evidence>
<dbReference type="InterPro" id="IPR058240">
    <property type="entry name" value="rSAM_sf"/>
</dbReference>
<keyword evidence="3" id="KW-0479">Metal-binding</keyword>
<evidence type="ECO:0000256" key="4">
    <source>
        <dbReference type="ARBA" id="ARBA00023004"/>
    </source>
</evidence>
<keyword evidence="5" id="KW-0411">Iron-sulfur</keyword>
<dbReference type="InterPro" id="IPR007197">
    <property type="entry name" value="rSAM"/>
</dbReference>
<proteinExistence type="inferred from homology"/>
<feature type="domain" description="Radical SAM core" evidence="7">
    <location>
        <begin position="95"/>
        <end position="326"/>
    </location>
</feature>
<dbReference type="InterPro" id="IPR023867">
    <property type="entry name" value="Sulphatase_maturase_rSAM"/>
</dbReference>
<evidence type="ECO:0000256" key="6">
    <source>
        <dbReference type="ARBA" id="ARBA00023601"/>
    </source>
</evidence>
<dbReference type="CDD" id="cd01335">
    <property type="entry name" value="Radical_SAM"/>
    <property type="match status" value="1"/>
</dbReference>
<dbReference type="Gene3D" id="3.20.20.70">
    <property type="entry name" value="Aldolase class I"/>
    <property type="match status" value="1"/>
</dbReference>
<sequence length="487" mass="56019">MKRFEPESYYKNSIYYNLLPIRFTELVDDLFVVSNMAGEYVLINRGNLIKLVNNCNALPSSIIKKLVSKHMIYGNNDESAIKLTALKYKTKLSRLKEFTALHMVVTTLRCDYTCNYCQVSRQNLESDEKKFDMTIETANKVLEYIFKSPSKSIKIEFQGGESLLNFSVIKHIVENADEISRVNGRFIQYVIATNLSPLNDEIIKFCKKYRIFISTSLDGPQELHDRNRPKPERNGYELTINGINRVKSEIGVDHISALMTTTGRSLDYSKEIVDEYIRNDLHAIFLRPLSPFGFAVTKGHINRYDTEKWLSFFIESLTYIIEINKQGYYLIEQYSSLVLTKMLTPRDLGYVDLQSPTGALISGIIYNYDGDIYASDEARMQAEMGHKEFRLGNINYDSYEDVISNDFMLDSIEKSISISCPKCSTCAFLPYCGSDPVYHLATQNNVVGNKQLSGFCKKNMGIFKHLIKLIEFGDEETKRVLRSWVRH</sequence>
<evidence type="ECO:0000313" key="8">
    <source>
        <dbReference type="EMBL" id="MCT7945633.1"/>
    </source>
</evidence>
<comment type="cofactor">
    <cofactor evidence="1">
        <name>[4Fe-4S] cluster</name>
        <dbReference type="ChEBI" id="CHEBI:49883"/>
    </cofactor>
</comment>
<name>A0A9X3B0W2_9GAMM</name>
<evidence type="ECO:0000256" key="1">
    <source>
        <dbReference type="ARBA" id="ARBA00001966"/>
    </source>
</evidence>
<dbReference type="GO" id="GO:0046872">
    <property type="term" value="F:metal ion binding"/>
    <property type="evidence" value="ECO:0007669"/>
    <property type="project" value="UniProtKB-KW"/>
</dbReference>
<dbReference type="SFLD" id="SFLDG01386">
    <property type="entry name" value="main_SPASM_domain-containing"/>
    <property type="match status" value="1"/>
</dbReference>
<dbReference type="SFLD" id="SFLDG01384">
    <property type="entry name" value="thioether_bond_formation_requi"/>
    <property type="match status" value="1"/>
</dbReference>
<dbReference type="SMART" id="SM00729">
    <property type="entry name" value="Elp3"/>
    <property type="match status" value="1"/>
</dbReference>
<organism evidence="8 9">
    <name type="scientific">Shewanella septentrionalis</name>
    <dbReference type="NCBI Taxonomy" id="2952223"/>
    <lineage>
        <taxon>Bacteria</taxon>
        <taxon>Pseudomonadati</taxon>
        <taxon>Pseudomonadota</taxon>
        <taxon>Gammaproteobacteria</taxon>
        <taxon>Alteromonadales</taxon>
        <taxon>Shewanellaceae</taxon>
        <taxon>Shewanella</taxon>
    </lineage>
</organism>
<accession>A0A9X3B0W2</accession>
<evidence type="ECO:0000313" key="9">
    <source>
        <dbReference type="Proteomes" id="UP001155604"/>
    </source>
</evidence>
<dbReference type="InterPro" id="IPR013785">
    <property type="entry name" value="Aldolase_TIM"/>
</dbReference>
<dbReference type="PANTHER" id="PTHR43273">
    <property type="entry name" value="ANAEROBIC SULFATASE-MATURATING ENZYME HOMOLOG ASLB-RELATED"/>
    <property type="match status" value="1"/>
</dbReference>
<dbReference type="GO" id="GO:0051536">
    <property type="term" value="F:iron-sulfur cluster binding"/>
    <property type="evidence" value="ECO:0007669"/>
    <property type="project" value="UniProtKB-KW"/>
</dbReference>
<dbReference type="InterPro" id="IPR024023">
    <property type="entry name" value="rSAM_paired_HxsB"/>
</dbReference>
<gene>
    <name evidence="8" type="primary">hxsB</name>
    <name evidence="8" type="ORF">NE536_09680</name>
</gene>
<protein>
    <submittedName>
        <fullName evidence="8">His-Xaa-Ser system radical SAM maturase HxsB</fullName>
    </submittedName>
</protein>
<dbReference type="SFLD" id="SFLDG01067">
    <property type="entry name" value="SPASM/twitch_domain_containing"/>
    <property type="match status" value="1"/>
</dbReference>
<dbReference type="EMBL" id="JAMTCC010000013">
    <property type="protein sequence ID" value="MCT7945633.1"/>
    <property type="molecule type" value="Genomic_DNA"/>
</dbReference>
<dbReference type="RefSeq" id="WP_261272566.1">
    <property type="nucleotide sequence ID" value="NZ_JAMTCC010000013.1"/>
</dbReference>
<comment type="similarity">
    <text evidence="6">Belongs to the radical SAM superfamily. Anaerobic sulfatase-maturating enzyme family.</text>
</comment>
<dbReference type="GO" id="GO:0016491">
    <property type="term" value="F:oxidoreductase activity"/>
    <property type="evidence" value="ECO:0007669"/>
    <property type="project" value="InterPro"/>
</dbReference>
<keyword evidence="2" id="KW-0949">S-adenosyl-L-methionine</keyword>
<dbReference type="AlphaFoldDB" id="A0A9X3B0W2"/>